<keyword evidence="2" id="KW-1133">Transmembrane helix</keyword>
<feature type="transmembrane region" description="Helical" evidence="2">
    <location>
        <begin position="749"/>
        <end position="771"/>
    </location>
</feature>
<dbReference type="Proteomes" id="UP000070092">
    <property type="component" value="Unassembled WGS sequence"/>
</dbReference>
<dbReference type="EMBL" id="LRPO01000038">
    <property type="protein sequence ID" value="KWZ80934.1"/>
    <property type="molecule type" value="Genomic_DNA"/>
</dbReference>
<name>A0A133KN02_BIFBI</name>
<feature type="region of interest" description="Disordered" evidence="1">
    <location>
        <begin position="516"/>
        <end position="535"/>
    </location>
</feature>
<proteinExistence type="predicted"/>
<organism evidence="3 4">
    <name type="scientific">Bifidobacterium bifidum</name>
    <dbReference type="NCBI Taxonomy" id="1681"/>
    <lineage>
        <taxon>Bacteria</taxon>
        <taxon>Bacillati</taxon>
        <taxon>Actinomycetota</taxon>
        <taxon>Actinomycetes</taxon>
        <taxon>Bifidobacteriales</taxon>
        <taxon>Bifidobacteriaceae</taxon>
        <taxon>Bifidobacterium</taxon>
    </lineage>
</organism>
<reference evidence="3 4" key="1">
    <citation type="submission" date="2016-01" db="EMBL/GenBank/DDBJ databases">
        <authorList>
            <person name="Oliw E.H."/>
        </authorList>
    </citation>
    <scope>NUCLEOTIDE SEQUENCE [LARGE SCALE GENOMIC DNA]</scope>
    <source>
        <strain evidence="3 4">MJR8628B</strain>
    </source>
</reference>
<dbReference type="PATRIC" id="fig|1681.53.peg.1319"/>
<gene>
    <name evidence="3" type="ORF">HMPREF3196_01342</name>
</gene>
<protein>
    <submittedName>
        <fullName evidence="3">LPXTG-motif protein cell wall anchor domain protein</fullName>
    </submittedName>
</protein>
<evidence type="ECO:0000256" key="2">
    <source>
        <dbReference type="SAM" id="Phobius"/>
    </source>
</evidence>
<keyword evidence="2" id="KW-0472">Membrane</keyword>
<sequence length="777" mass="83039">MAWCHQPPIVDAAGFQEGNIMNMVVFRRCQSALGVAAVMALALVASLVFAAMPAAAVTLSRADAGTFLRYEHGGEQVIGVMAKDSTNNYYCIEADERVEYQLGESVKLRDDDTARRLGWLMDHYRDGTAAEHAAIAVLAHDLLDLKPDTWKSRRVSVMRDNPTLRRKVEQMWEEAGSNAPANATVTRTYAEGTRTGRVTVSVTNAQGKTIAGIRYAATLNGPAVFANGSATVTGISGAEPIVYSWKATGEGEVKASVAYDRKQVDVFAVAGGQDLVRYGGSSQVSGKAVNFSVRKEFVPTLGTAVAAKVVDAGQPVVDTVTSGVDDGDSWASGLELRASGWYFDGLVVGDLSEPVMPGADETAKEFIARLGTMGFRPSAYGEASFTAPGQRVDVRATAEPGGDAAYEAPRGGGFGTWVWAFEVEKLSDTARQYIGKDVVSGFLEYTETNSNRARVSVESTVTEHTGVVGSELSDTITVDGFPDDHGSFDGNVKLGIGADRAMAQVSVWWAGDPNDSAGDEAYRPQGETPPAEDSNHRLIGVWDYPAVNGRIRVGAGAPDAHGDPVHIVAESHGWYVFVWSFDGDDRVMPASSAYDDAWERVRIWDVARPRKPALTTQVEPDIVRVDEPFRDTARIVGDVPEGAYVTFTAYEAVEEGAVPGMNGVLLDEARAEVDHTLFEQTIVSPQVRSPKAGLVYWRASLRSRDGDVLVSHELGVEGETVTVEAPDDPPAEPKADPEPEKPVLSHTGAGVVAIIVVGSGAAAAAIGALAFRRRSRR</sequence>
<dbReference type="AlphaFoldDB" id="A0A133KN02"/>
<accession>A0A133KN02</accession>
<evidence type="ECO:0000313" key="4">
    <source>
        <dbReference type="Proteomes" id="UP000070092"/>
    </source>
</evidence>
<keyword evidence="2" id="KW-0812">Transmembrane</keyword>
<evidence type="ECO:0000256" key="1">
    <source>
        <dbReference type="SAM" id="MobiDB-lite"/>
    </source>
</evidence>
<feature type="transmembrane region" description="Helical" evidence="2">
    <location>
        <begin position="31"/>
        <end position="52"/>
    </location>
</feature>
<feature type="region of interest" description="Disordered" evidence="1">
    <location>
        <begin position="721"/>
        <end position="743"/>
    </location>
</feature>
<feature type="compositionally biased region" description="Basic and acidic residues" evidence="1">
    <location>
        <begin position="731"/>
        <end position="743"/>
    </location>
</feature>
<evidence type="ECO:0000313" key="3">
    <source>
        <dbReference type="EMBL" id="KWZ80934.1"/>
    </source>
</evidence>
<comment type="caution">
    <text evidence="3">The sequence shown here is derived from an EMBL/GenBank/DDBJ whole genome shotgun (WGS) entry which is preliminary data.</text>
</comment>